<feature type="transmembrane region" description="Helical" evidence="1">
    <location>
        <begin position="49"/>
        <end position="68"/>
    </location>
</feature>
<dbReference type="OrthoDB" id="8480522at2"/>
<dbReference type="AlphaFoldDB" id="A0A315ZWP0"/>
<feature type="transmembrane region" description="Helical" evidence="1">
    <location>
        <begin position="153"/>
        <end position="176"/>
    </location>
</feature>
<reference evidence="3" key="1">
    <citation type="submission" date="2017-07" db="EMBL/GenBank/DDBJ databases">
        <authorList>
            <person name="Varghese N."/>
            <person name="Submissions S."/>
        </authorList>
    </citation>
    <scope>NUCLEOTIDE SEQUENCE [LARGE SCALE GENOMIC DNA]</scope>
    <source>
        <strain evidence="3">NLAE-zl-C134</strain>
    </source>
</reference>
<protein>
    <submittedName>
        <fullName evidence="2">Fluoroquinolone transport system permease protein</fullName>
    </submittedName>
</protein>
<dbReference type="Proteomes" id="UP000254051">
    <property type="component" value="Unassembled WGS sequence"/>
</dbReference>
<feature type="transmembrane region" description="Helical" evidence="1">
    <location>
        <begin position="196"/>
        <end position="215"/>
    </location>
</feature>
<keyword evidence="1" id="KW-0812">Transmembrane</keyword>
<organism evidence="2 3">
    <name type="scientific">Faecalicatena contorta</name>
    <dbReference type="NCBI Taxonomy" id="39482"/>
    <lineage>
        <taxon>Bacteria</taxon>
        <taxon>Bacillati</taxon>
        <taxon>Bacillota</taxon>
        <taxon>Clostridia</taxon>
        <taxon>Lachnospirales</taxon>
        <taxon>Lachnospiraceae</taxon>
        <taxon>Faecalicatena</taxon>
    </lineage>
</organism>
<keyword evidence="1" id="KW-1133">Transmembrane helix</keyword>
<dbReference type="EMBL" id="UHJJ01000005">
    <property type="protein sequence ID" value="SUQ14177.1"/>
    <property type="molecule type" value="Genomic_DNA"/>
</dbReference>
<evidence type="ECO:0000313" key="3">
    <source>
        <dbReference type="Proteomes" id="UP000254051"/>
    </source>
</evidence>
<gene>
    <name evidence="2" type="ORF">SAMN05216529_105152</name>
</gene>
<name>A0A315ZWP0_9FIRM</name>
<evidence type="ECO:0000313" key="2">
    <source>
        <dbReference type="EMBL" id="SUQ14177.1"/>
    </source>
</evidence>
<sequence length="226" mass="25359">MRIVKLILGDIHFQFKYGFYFIYLLFCALYVFLLFIFPETWREKAVSIMIYSDPAAMGLFFMGAIVLLEKSQRVLNALAVSPVKAIEYIIAKTISLMLISVLVSFVLAFVAGIRNIPEVLLATALTSIIFTLLGLIAATKINSLNQYIIMTAPLELICFVPPIIYLFVPSAIIQWYPLNGSMALISNSSQNPLRDISMLLIVIVCLFMVAQRATMKMWRSLGGVKL</sequence>
<dbReference type="Pfam" id="PF24686">
    <property type="entry name" value="FLQE3_permease"/>
    <property type="match status" value="1"/>
</dbReference>
<proteinExistence type="predicted"/>
<feature type="transmembrane region" description="Helical" evidence="1">
    <location>
        <begin position="20"/>
        <end position="37"/>
    </location>
</feature>
<feature type="transmembrane region" description="Helical" evidence="1">
    <location>
        <begin position="89"/>
        <end position="113"/>
    </location>
</feature>
<dbReference type="InterPro" id="IPR056926">
    <property type="entry name" value="FLQE3_permease"/>
</dbReference>
<evidence type="ECO:0000256" key="1">
    <source>
        <dbReference type="SAM" id="Phobius"/>
    </source>
</evidence>
<accession>A0A315ZWP0</accession>
<keyword evidence="3" id="KW-1185">Reference proteome</keyword>
<feature type="transmembrane region" description="Helical" evidence="1">
    <location>
        <begin position="119"/>
        <end position="141"/>
    </location>
</feature>
<keyword evidence="1" id="KW-0472">Membrane</keyword>
<dbReference type="RefSeq" id="WP_109710824.1">
    <property type="nucleotide sequence ID" value="NZ_QGDS01000005.1"/>
</dbReference>